<dbReference type="PANTHER" id="PTHR21255:SF65">
    <property type="entry name" value="TCTEX1 DOMAIN-CONTAINING PROTEIN 2"/>
    <property type="match status" value="1"/>
</dbReference>
<dbReference type="AlphaFoldDB" id="A0A2B4SG45"/>
<gene>
    <name evidence="3" type="primary">tctex1d1</name>
    <name evidence="3" type="ORF">AWC38_SpisGene7243</name>
</gene>
<name>A0A2B4SG45_STYPI</name>
<evidence type="ECO:0000256" key="2">
    <source>
        <dbReference type="SAM" id="MobiDB-lite"/>
    </source>
</evidence>
<dbReference type="InterPro" id="IPR005334">
    <property type="entry name" value="Tctex-1-like"/>
</dbReference>
<dbReference type="InterPro" id="IPR038586">
    <property type="entry name" value="Tctex-1-like_sf"/>
</dbReference>
<dbReference type="GO" id="GO:0007018">
    <property type="term" value="P:microtubule-based movement"/>
    <property type="evidence" value="ECO:0007669"/>
    <property type="project" value="TreeGrafter"/>
</dbReference>
<organism evidence="3 4">
    <name type="scientific">Stylophora pistillata</name>
    <name type="common">Smooth cauliflower coral</name>
    <dbReference type="NCBI Taxonomy" id="50429"/>
    <lineage>
        <taxon>Eukaryota</taxon>
        <taxon>Metazoa</taxon>
        <taxon>Cnidaria</taxon>
        <taxon>Anthozoa</taxon>
        <taxon>Hexacorallia</taxon>
        <taxon>Scleractinia</taxon>
        <taxon>Astrocoeniina</taxon>
        <taxon>Pocilloporidae</taxon>
        <taxon>Stylophora</taxon>
    </lineage>
</organism>
<feature type="compositionally biased region" description="Low complexity" evidence="2">
    <location>
        <begin position="74"/>
        <end position="83"/>
    </location>
</feature>
<evidence type="ECO:0000313" key="3">
    <source>
        <dbReference type="EMBL" id="PFX28013.1"/>
    </source>
</evidence>
<dbReference type="Proteomes" id="UP000225706">
    <property type="component" value="Unassembled WGS sequence"/>
</dbReference>
<sequence length="200" mass="22281">MEAKTLDTTEFEIMSASTAVRRRSVTLSSVEPFLRKQKRGRLRTTSINSIASGIASSVERQRSSTWHGAEEESSGLSLSSSSSPHDIADLKDFQDELESQEVIKHIIKEELDNSLTDCDYDSQRCVSQCANISQAVELRVKEITPSETKVVAVVYIGEIRDQGLEITSQCLWDPETDNFVTASFRSKTLFAVCTAFTVQF</sequence>
<comment type="caution">
    <text evidence="3">The sequence shown here is derived from an EMBL/GenBank/DDBJ whole genome shotgun (WGS) entry which is preliminary data.</text>
</comment>
<reference evidence="4" key="1">
    <citation type="journal article" date="2017" name="bioRxiv">
        <title>Comparative analysis of the genomes of Stylophora pistillata and Acropora digitifera provides evidence for extensive differences between species of corals.</title>
        <authorList>
            <person name="Voolstra C.R."/>
            <person name="Li Y."/>
            <person name="Liew Y.J."/>
            <person name="Baumgarten S."/>
            <person name="Zoccola D."/>
            <person name="Flot J.-F."/>
            <person name="Tambutte S."/>
            <person name="Allemand D."/>
            <person name="Aranda M."/>
        </authorList>
    </citation>
    <scope>NUCLEOTIDE SEQUENCE [LARGE SCALE GENOMIC DNA]</scope>
</reference>
<evidence type="ECO:0000313" key="4">
    <source>
        <dbReference type="Proteomes" id="UP000225706"/>
    </source>
</evidence>
<dbReference type="GO" id="GO:0005737">
    <property type="term" value="C:cytoplasm"/>
    <property type="evidence" value="ECO:0007669"/>
    <property type="project" value="TreeGrafter"/>
</dbReference>
<dbReference type="CDD" id="cd21451">
    <property type="entry name" value="DLC-like_TCTEX1D"/>
    <property type="match status" value="1"/>
</dbReference>
<dbReference type="Pfam" id="PF03645">
    <property type="entry name" value="Tctex-1"/>
    <property type="match status" value="1"/>
</dbReference>
<proteinExistence type="inferred from homology"/>
<keyword evidence="4" id="KW-1185">Reference proteome</keyword>
<comment type="similarity">
    <text evidence="1">Belongs to the dynein light chain Tctex-type family.</text>
</comment>
<dbReference type="STRING" id="50429.A0A2B4SG45"/>
<protein>
    <submittedName>
        <fullName evidence="3">Tctex1 domain-containing protein 1</fullName>
    </submittedName>
</protein>
<dbReference type="GO" id="GO:0005868">
    <property type="term" value="C:cytoplasmic dynein complex"/>
    <property type="evidence" value="ECO:0007669"/>
    <property type="project" value="TreeGrafter"/>
</dbReference>
<dbReference type="Gene3D" id="3.30.1140.40">
    <property type="entry name" value="Tctex-1"/>
    <property type="match status" value="1"/>
</dbReference>
<feature type="region of interest" description="Disordered" evidence="2">
    <location>
        <begin position="61"/>
        <end position="83"/>
    </location>
</feature>
<dbReference type="GO" id="GO:0045505">
    <property type="term" value="F:dynein intermediate chain binding"/>
    <property type="evidence" value="ECO:0007669"/>
    <property type="project" value="TreeGrafter"/>
</dbReference>
<accession>A0A2B4SG45</accession>
<dbReference type="OrthoDB" id="10248487at2759"/>
<dbReference type="PANTHER" id="PTHR21255">
    <property type="entry name" value="T-COMPLEX-ASSOCIATED-TESTIS-EXPRESSED 1/ DYNEIN LIGHT CHAIN"/>
    <property type="match status" value="1"/>
</dbReference>
<dbReference type="EMBL" id="LSMT01000091">
    <property type="protein sequence ID" value="PFX28013.1"/>
    <property type="molecule type" value="Genomic_DNA"/>
</dbReference>
<evidence type="ECO:0000256" key="1">
    <source>
        <dbReference type="ARBA" id="ARBA00005361"/>
    </source>
</evidence>